<accession>A0ABV1H407</accession>
<evidence type="ECO:0000313" key="7">
    <source>
        <dbReference type="Proteomes" id="UP001546774"/>
    </source>
</evidence>
<comment type="subunit">
    <text evidence="5">Interacts with translational regulator CsrA and flagellin(s).</text>
</comment>
<sequence>MQINTKWFGTVEIDGAKVITFEKGLIGFEDCSRFAIVYEADDKKEKPIMWLQSLDEQALALPIIKPEYIVDEYAPDVEDELVYKLGKNVKSDDLMIFVTMTVPSDLTKMTCNLKAPIIINTATMKAVQAVAANEDYVVRFPVYNLLKERKEKAGE</sequence>
<dbReference type="InterPro" id="IPR024046">
    <property type="entry name" value="Flagellar_assmbl_FliW_dom_sf"/>
</dbReference>
<dbReference type="HAMAP" id="MF_01185">
    <property type="entry name" value="FliW"/>
    <property type="match status" value="1"/>
</dbReference>
<dbReference type="Pfam" id="PF02623">
    <property type="entry name" value="FliW"/>
    <property type="match status" value="1"/>
</dbReference>
<keyword evidence="4 5" id="KW-0143">Chaperone</keyword>
<protein>
    <recommendedName>
        <fullName evidence="5">Flagellar assembly factor FliW</fullName>
    </recommendedName>
</protein>
<keyword evidence="2 5" id="KW-1005">Bacterial flagellum biogenesis</keyword>
<comment type="caution">
    <text evidence="6">The sequence shown here is derived from an EMBL/GenBank/DDBJ whole genome shotgun (WGS) entry which is preliminary data.</text>
</comment>
<dbReference type="InterPro" id="IPR003775">
    <property type="entry name" value="Flagellar_assembly_factor_FliW"/>
</dbReference>
<comment type="function">
    <text evidence="5">Acts as an anti-CsrA protein, binds CsrA and prevents it from repressing translation of its target genes, one of which is flagellin. Binds to flagellin and participates in the assembly of the flagellum.</text>
</comment>
<name>A0ABV1H407_9FIRM</name>
<evidence type="ECO:0000256" key="3">
    <source>
        <dbReference type="ARBA" id="ARBA00022845"/>
    </source>
</evidence>
<gene>
    <name evidence="5" type="primary">fliW</name>
    <name evidence="6" type="ORF">WMO37_05280</name>
</gene>
<dbReference type="PANTHER" id="PTHR39190">
    <property type="entry name" value="FLAGELLAR ASSEMBLY FACTOR FLIW"/>
    <property type="match status" value="1"/>
</dbReference>
<evidence type="ECO:0000313" key="6">
    <source>
        <dbReference type="EMBL" id="MEQ2554431.1"/>
    </source>
</evidence>
<dbReference type="Gene3D" id="2.30.290.10">
    <property type="entry name" value="BH3618-like"/>
    <property type="match status" value="1"/>
</dbReference>
<keyword evidence="6" id="KW-0969">Cilium</keyword>
<dbReference type="EMBL" id="JBBMFS010000003">
    <property type="protein sequence ID" value="MEQ2554431.1"/>
    <property type="molecule type" value="Genomic_DNA"/>
</dbReference>
<reference evidence="6" key="1">
    <citation type="submission" date="2024-03" db="EMBL/GenBank/DDBJ databases">
        <title>Human intestinal bacterial collection.</title>
        <authorList>
            <person name="Pauvert C."/>
            <person name="Hitch T.C.A."/>
            <person name="Clavel T."/>
        </authorList>
    </citation>
    <scope>NUCLEOTIDE SEQUENCE [LARGE SCALE GENOMIC DNA]</scope>
    <source>
        <strain evidence="6">CLA-AA-H89B</strain>
    </source>
</reference>
<evidence type="ECO:0000256" key="2">
    <source>
        <dbReference type="ARBA" id="ARBA00022795"/>
    </source>
</evidence>
<comment type="similarity">
    <text evidence="5">Belongs to the FliW family.</text>
</comment>
<keyword evidence="6" id="KW-0966">Cell projection</keyword>
<keyword evidence="6" id="KW-0282">Flagellum</keyword>
<comment type="subcellular location">
    <subcellularLocation>
        <location evidence="5">Cytoplasm</location>
    </subcellularLocation>
</comment>
<keyword evidence="1 5" id="KW-0963">Cytoplasm</keyword>
<keyword evidence="3 5" id="KW-0810">Translation regulation</keyword>
<organism evidence="6 7">
    <name type="scientific">Lachnospira intestinalis</name>
    <dbReference type="NCBI Taxonomy" id="3133158"/>
    <lineage>
        <taxon>Bacteria</taxon>
        <taxon>Bacillati</taxon>
        <taxon>Bacillota</taxon>
        <taxon>Clostridia</taxon>
        <taxon>Lachnospirales</taxon>
        <taxon>Lachnospiraceae</taxon>
        <taxon>Lachnospira</taxon>
    </lineage>
</organism>
<dbReference type="SUPFAM" id="SSF141457">
    <property type="entry name" value="BH3618-like"/>
    <property type="match status" value="1"/>
</dbReference>
<proteinExistence type="inferred from homology"/>
<evidence type="ECO:0000256" key="5">
    <source>
        <dbReference type="HAMAP-Rule" id="MF_01185"/>
    </source>
</evidence>
<dbReference type="PANTHER" id="PTHR39190:SF1">
    <property type="entry name" value="FLAGELLAR ASSEMBLY FACTOR FLIW"/>
    <property type="match status" value="1"/>
</dbReference>
<dbReference type="Proteomes" id="UP001546774">
    <property type="component" value="Unassembled WGS sequence"/>
</dbReference>
<keyword evidence="7" id="KW-1185">Reference proteome</keyword>
<evidence type="ECO:0000256" key="1">
    <source>
        <dbReference type="ARBA" id="ARBA00022490"/>
    </source>
</evidence>
<evidence type="ECO:0000256" key="4">
    <source>
        <dbReference type="ARBA" id="ARBA00023186"/>
    </source>
</evidence>